<name>A0AAV4UFK9_9ARAC</name>
<feature type="compositionally biased region" description="Pro residues" evidence="1">
    <location>
        <begin position="75"/>
        <end position="91"/>
    </location>
</feature>
<feature type="region of interest" description="Disordered" evidence="1">
    <location>
        <begin position="1"/>
        <end position="47"/>
    </location>
</feature>
<proteinExistence type="predicted"/>
<gene>
    <name evidence="2" type="ORF">CDAR_220351</name>
</gene>
<evidence type="ECO:0000313" key="2">
    <source>
        <dbReference type="EMBL" id="GIY56543.1"/>
    </source>
</evidence>
<accession>A0AAV4UFK9</accession>
<keyword evidence="3" id="KW-1185">Reference proteome</keyword>
<dbReference type="EMBL" id="BPLQ01011204">
    <property type="protein sequence ID" value="GIY56543.1"/>
    <property type="molecule type" value="Genomic_DNA"/>
</dbReference>
<sequence>MPIVASRRPVGPCWRRIPSPLGERNPSPRRQPLGYEQHTRTHTLARRSRALSRCFGEKWHREECRKQQAARADSPPYPTPLPPYPPPSDKQ</sequence>
<organism evidence="2 3">
    <name type="scientific">Caerostris darwini</name>
    <dbReference type="NCBI Taxonomy" id="1538125"/>
    <lineage>
        <taxon>Eukaryota</taxon>
        <taxon>Metazoa</taxon>
        <taxon>Ecdysozoa</taxon>
        <taxon>Arthropoda</taxon>
        <taxon>Chelicerata</taxon>
        <taxon>Arachnida</taxon>
        <taxon>Araneae</taxon>
        <taxon>Araneomorphae</taxon>
        <taxon>Entelegynae</taxon>
        <taxon>Araneoidea</taxon>
        <taxon>Araneidae</taxon>
        <taxon>Caerostris</taxon>
    </lineage>
</organism>
<reference evidence="2 3" key="1">
    <citation type="submission" date="2021-06" db="EMBL/GenBank/DDBJ databases">
        <title>Caerostris darwini draft genome.</title>
        <authorList>
            <person name="Kono N."/>
            <person name="Arakawa K."/>
        </authorList>
    </citation>
    <scope>NUCLEOTIDE SEQUENCE [LARGE SCALE GENOMIC DNA]</scope>
</reference>
<dbReference type="Proteomes" id="UP001054837">
    <property type="component" value="Unassembled WGS sequence"/>
</dbReference>
<evidence type="ECO:0000313" key="3">
    <source>
        <dbReference type="Proteomes" id="UP001054837"/>
    </source>
</evidence>
<comment type="caution">
    <text evidence="2">The sequence shown here is derived from an EMBL/GenBank/DDBJ whole genome shotgun (WGS) entry which is preliminary data.</text>
</comment>
<feature type="region of interest" description="Disordered" evidence="1">
    <location>
        <begin position="62"/>
        <end position="91"/>
    </location>
</feature>
<protein>
    <submittedName>
        <fullName evidence="2">Uncharacterized protein</fullName>
    </submittedName>
</protein>
<dbReference type="AlphaFoldDB" id="A0AAV4UFK9"/>
<evidence type="ECO:0000256" key="1">
    <source>
        <dbReference type="SAM" id="MobiDB-lite"/>
    </source>
</evidence>